<dbReference type="InterPro" id="IPR001123">
    <property type="entry name" value="LeuE-type"/>
</dbReference>
<keyword evidence="2" id="KW-1003">Cell membrane</keyword>
<evidence type="ECO:0000256" key="2">
    <source>
        <dbReference type="ARBA" id="ARBA00022475"/>
    </source>
</evidence>
<accession>A0A6N9TAM8</accession>
<feature type="transmembrane region" description="Helical" evidence="6">
    <location>
        <begin position="186"/>
        <end position="204"/>
    </location>
</feature>
<keyword evidence="8" id="KW-1185">Reference proteome</keyword>
<dbReference type="GO" id="GO:0005886">
    <property type="term" value="C:plasma membrane"/>
    <property type="evidence" value="ECO:0007669"/>
    <property type="project" value="UniProtKB-SubCell"/>
</dbReference>
<feature type="transmembrane region" description="Helical" evidence="6">
    <location>
        <begin position="6"/>
        <end position="28"/>
    </location>
</feature>
<dbReference type="RefSeq" id="WP_163105070.1">
    <property type="nucleotide sequence ID" value="NZ_JAAAWO010000001.1"/>
</dbReference>
<sequence>MSWGLLSLFIPTFFFVSITPGMCMTLALTLGMSIGVKRALWMMIGELAGVGLVATLSSVGVAALLLNYPSVFTVLKYIGGAYLFYVGVQMWLSRGKMALKPDGESQRASRLALMSQGFITAIANPKGWAFFVALLPPFINPEQPLMHQLASLIAIILVLEFSCLLIYASGGRTMRSLLMQSDNVQLMNRIAGTLMIGVGIWLALT</sequence>
<evidence type="ECO:0000256" key="6">
    <source>
        <dbReference type="SAM" id="Phobius"/>
    </source>
</evidence>
<organism evidence="7 8">
    <name type="scientific">Alteromonas genovensis</name>
    <dbReference type="NCBI Taxonomy" id="471225"/>
    <lineage>
        <taxon>Bacteria</taxon>
        <taxon>Pseudomonadati</taxon>
        <taxon>Pseudomonadota</taxon>
        <taxon>Gammaproteobacteria</taxon>
        <taxon>Alteromonadales</taxon>
        <taxon>Alteromonadaceae</taxon>
        <taxon>Alteromonas/Salinimonas group</taxon>
        <taxon>Alteromonas</taxon>
    </lineage>
</organism>
<reference evidence="7 8" key="1">
    <citation type="submission" date="2020-01" db="EMBL/GenBank/DDBJ databases">
        <title>Genomes of bacteria type strains.</title>
        <authorList>
            <person name="Chen J."/>
            <person name="Zhu S."/>
            <person name="Yang J."/>
        </authorList>
    </citation>
    <scope>NUCLEOTIDE SEQUENCE [LARGE SCALE GENOMIC DNA]</scope>
    <source>
        <strain evidence="7 8">LMG 24078</strain>
    </source>
</reference>
<keyword evidence="3 6" id="KW-0812">Transmembrane</keyword>
<dbReference type="AlphaFoldDB" id="A0A6N9TAM8"/>
<evidence type="ECO:0000256" key="4">
    <source>
        <dbReference type="ARBA" id="ARBA00022989"/>
    </source>
</evidence>
<dbReference type="Pfam" id="PF01810">
    <property type="entry name" value="LysE"/>
    <property type="match status" value="1"/>
</dbReference>
<keyword evidence="5 6" id="KW-0472">Membrane</keyword>
<evidence type="ECO:0000313" key="7">
    <source>
        <dbReference type="EMBL" id="NDW14230.1"/>
    </source>
</evidence>
<comment type="subcellular location">
    <subcellularLocation>
        <location evidence="1">Cell membrane</location>
        <topology evidence="1">Multi-pass membrane protein</topology>
    </subcellularLocation>
</comment>
<name>A0A6N9TAM8_9ALTE</name>
<feature type="transmembrane region" description="Helical" evidence="6">
    <location>
        <begin position="113"/>
        <end position="139"/>
    </location>
</feature>
<dbReference type="GO" id="GO:0042970">
    <property type="term" value="F:homoserine transmembrane transporter activity"/>
    <property type="evidence" value="ECO:0007669"/>
    <property type="project" value="TreeGrafter"/>
</dbReference>
<dbReference type="PANTHER" id="PTHR30086">
    <property type="entry name" value="ARGININE EXPORTER PROTEIN ARGO"/>
    <property type="match status" value="1"/>
</dbReference>
<evidence type="ECO:0000256" key="3">
    <source>
        <dbReference type="ARBA" id="ARBA00022692"/>
    </source>
</evidence>
<proteinExistence type="predicted"/>
<evidence type="ECO:0000313" key="8">
    <source>
        <dbReference type="Proteomes" id="UP000471381"/>
    </source>
</evidence>
<feature type="transmembrane region" description="Helical" evidence="6">
    <location>
        <begin position="40"/>
        <end position="68"/>
    </location>
</feature>
<evidence type="ECO:0000256" key="1">
    <source>
        <dbReference type="ARBA" id="ARBA00004651"/>
    </source>
</evidence>
<evidence type="ECO:0000256" key="5">
    <source>
        <dbReference type="ARBA" id="ARBA00023136"/>
    </source>
</evidence>
<feature type="transmembrane region" description="Helical" evidence="6">
    <location>
        <begin position="145"/>
        <end position="166"/>
    </location>
</feature>
<protein>
    <submittedName>
        <fullName evidence="7">LysE family transporter</fullName>
    </submittedName>
</protein>
<keyword evidence="4 6" id="KW-1133">Transmembrane helix</keyword>
<dbReference type="PIRSF" id="PIRSF006324">
    <property type="entry name" value="LeuE"/>
    <property type="match status" value="1"/>
</dbReference>
<dbReference type="Proteomes" id="UP000471381">
    <property type="component" value="Unassembled WGS sequence"/>
</dbReference>
<feature type="transmembrane region" description="Helical" evidence="6">
    <location>
        <begin position="74"/>
        <end position="92"/>
    </location>
</feature>
<comment type="caution">
    <text evidence="7">The sequence shown here is derived from an EMBL/GenBank/DDBJ whole genome shotgun (WGS) entry which is preliminary data.</text>
</comment>
<dbReference type="PANTHER" id="PTHR30086:SF5">
    <property type="entry name" value="HOMOGENTISATE EXPORT PROTEIN"/>
    <property type="match status" value="1"/>
</dbReference>
<gene>
    <name evidence="7" type="ORF">GTQ48_01610</name>
</gene>
<dbReference type="EMBL" id="JAAAWO010000001">
    <property type="protein sequence ID" value="NDW14230.1"/>
    <property type="molecule type" value="Genomic_DNA"/>
</dbReference>